<comment type="cofactor">
    <cofactor evidence="1">
        <name>thiamine diphosphate</name>
        <dbReference type="ChEBI" id="CHEBI:58937"/>
    </cofactor>
</comment>
<dbReference type="PROSITE" id="PS00187">
    <property type="entry name" value="TPP_ENZYMES"/>
    <property type="match status" value="1"/>
</dbReference>
<protein>
    <submittedName>
        <fullName evidence="8">Acetolactate synthase</fullName>
    </submittedName>
</protein>
<evidence type="ECO:0000256" key="1">
    <source>
        <dbReference type="ARBA" id="ARBA00001964"/>
    </source>
</evidence>
<evidence type="ECO:0000313" key="8">
    <source>
        <dbReference type="EMBL" id="BDH79886.1"/>
    </source>
</evidence>
<dbReference type="Pfam" id="PF02776">
    <property type="entry name" value="TPP_enzyme_N"/>
    <property type="match status" value="1"/>
</dbReference>
<comment type="similarity">
    <text evidence="2 4">Belongs to the TPP enzyme family.</text>
</comment>
<evidence type="ECO:0000259" key="5">
    <source>
        <dbReference type="Pfam" id="PF00205"/>
    </source>
</evidence>
<dbReference type="InterPro" id="IPR045229">
    <property type="entry name" value="TPP_enz"/>
</dbReference>
<feature type="domain" description="Thiamine pyrophosphate enzyme TPP-binding" evidence="6">
    <location>
        <begin position="370"/>
        <end position="516"/>
    </location>
</feature>
<keyword evidence="9" id="KW-1185">Reference proteome</keyword>
<dbReference type="RefSeq" id="WP_248564200.1">
    <property type="nucleotide sequence ID" value="NZ_AP025698.1"/>
</dbReference>
<gene>
    <name evidence="8" type="ORF">MTTB_12650</name>
</gene>
<keyword evidence="3 4" id="KW-0786">Thiamine pyrophosphate</keyword>
<dbReference type="EMBL" id="AP025698">
    <property type="protein sequence ID" value="BDH79886.1"/>
    <property type="molecule type" value="Genomic_DNA"/>
</dbReference>
<evidence type="ECO:0000256" key="3">
    <source>
        <dbReference type="ARBA" id="ARBA00023052"/>
    </source>
</evidence>
<dbReference type="SUPFAM" id="SSF52467">
    <property type="entry name" value="DHS-like NAD/FAD-binding domain"/>
    <property type="match status" value="1"/>
</dbReference>
<dbReference type="InterPro" id="IPR029035">
    <property type="entry name" value="DHS-like_NAD/FAD-binding_dom"/>
</dbReference>
<dbReference type="PANTHER" id="PTHR18968:SF13">
    <property type="entry name" value="ACETOLACTATE SYNTHASE CATALYTIC SUBUNIT, MITOCHONDRIAL"/>
    <property type="match status" value="1"/>
</dbReference>
<evidence type="ECO:0000256" key="4">
    <source>
        <dbReference type="RuleBase" id="RU362132"/>
    </source>
</evidence>
<dbReference type="GeneID" id="71965794"/>
<dbReference type="CDD" id="cd07035">
    <property type="entry name" value="TPP_PYR_POX_like"/>
    <property type="match status" value="1"/>
</dbReference>
<reference evidence="8 9" key="1">
    <citation type="submission" date="2022-04" db="EMBL/GenBank/DDBJ databases">
        <title>Complete genome of Methanothermobacter tenebrarum strain RMAS.</title>
        <authorList>
            <person name="Nakamura K."/>
            <person name="Oshima K."/>
            <person name="Hattori M."/>
            <person name="Kamagata Y."/>
            <person name="Takamizawa K."/>
        </authorList>
    </citation>
    <scope>NUCLEOTIDE SEQUENCE [LARGE SCALE GENOMIC DNA]</scope>
    <source>
        <strain evidence="8 9">RMAS</strain>
    </source>
</reference>
<dbReference type="SUPFAM" id="SSF52518">
    <property type="entry name" value="Thiamin diphosphate-binding fold (THDP-binding)"/>
    <property type="match status" value="2"/>
</dbReference>
<evidence type="ECO:0000313" key="9">
    <source>
        <dbReference type="Proteomes" id="UP000831817"/>
    </source>
</evidence>
<proteinExistence type="inferred from homology"/>
<dbReference type="Gene3D" id="3.40.50.1220">
    <property type="entry name" value="TPP-binding domain"/>
    <property type="match status" value="1"/>
</dbReference>
<dbReference type="InterPro" id="IPR029061">
    <property type="entry name" value="THDP-binding"/>
</dbReference>
<dbReference type="InterPro" id="IPR012000">
    <property type="entry name" value="Thiamin_PyroP_enz_cen_dom"/>
</dbReference>
<evidence type="ECO:0000256" key="2">
    <source>
        <dbReference type="ARBA" id="ARBA00007812"/>
    </source>
</evidence>
<name>A0ABM7YER7_9EURY</name>
<evidence type="ECO:0000259" key="7">
    <source>
        <dbReference type="Pfam" id="PF02776"/>
    </source>
</evidence>
<dbReference type="InterPro" id="IPR012001">
    <property type="entry name" value="Thiamin_PyroP_enz_TPP-bd_dom"/>
</dbReference>
<dbReference type="Proteomes" id="UP000831817">
    <property type="component" value="Chromosome"/>
</dbReference>
<sequence>MKCSDAIVKLLEDAGIKYVFGHPGEHVLPLYDSLRTSRIEHVLLRHEQGVVHAADGYARASGGIGVCISTGGPGALNLVMGVATAYKDSIPLIVITGDIPRAQIGLNVFQEVELEKVFKPITRYTFKPENGEEAISALKRALLYSRMEPMGPIHININKDIFQEEVGESIISGGVEYSPTRDYTNMGEAISLLESSRRPLIVAGAGVLWARAEDDLRELIEAHDIPVATTYPARGVIGEDHPLCLGMIGTRGTPTANYAGRNCDLIIALGCRISERTITGFGDSPIIHVNIDKKTLKGDVNLQMDVKEFIKRIKSRLSFSTSWVRELNEYSVDNPPAYDCPPLLEDYPLKPSQVIPRIFELAPDAIIVNDAGSHTTWVTLYRRVLESRSLIYSGAFGPMGYGLPASIGVGLARPEKKIILITGDGGFQMTMQELGTIMERGLPIIICVLNNSSLGIVRQWQEMEYGESYQVRLKNPDFVRLARSYNIEAVRIEEPEELDDLLPNILGADEPVLVEIRVEEEDIPLPPGFIDVDGGGE</sequence>
<feature type="domain" description="Thiamine pyrophosphate enzyme N-terminal TPP-binding" evidence="7">
    <location>
        <begin position="1"/>
        <end position="112"/>
    </location>
</feature>
<feature type="domain" description="Thiamine pyrophosphate enzyme central" evidence="5">
    <location>
        <begin position="188"/>
        <end position="312"/>
    </location>
</feature>
<dbReference type="Pfam" id="PF02775">
    <property type="entry name" value="TPP_enzyme_C"/>
    <property type="match status" value="1"/>
</dbReference>
<dbReference type="InterPro" id="IPR011766">
    <property type="entry name" value="TPP_enzyme_TPP-bd"/>
</dbReference>
<dbReference type="PANTHER" id="PTHR18968">
    <property type="entry name" value="THIAMINE PYROPHOSPHATE ENZYMES"/>
    <property type="match status" value="1"/>
</dbReference>
<dbReference type="InterPro" id="IPR000399">
    <property type="entry name" value="TPP-bd_CS"/>
</dbReference>
<accession>A0ABM7YER7</accession>
<dbReference type="Gene3D" id="3.40.50.970">
    <property type="match status" value="2"/>
</dbReference>
<dbReference type="Pfam" id="PF00205">
    <property type="entry name" value="TPP_enzyme_M"/>
    <property type="match status" value="1"/>
</dbReference>
<organism evidence="8 9">
    <name type="scientific">Methanothermobacter tenebrarum</name>
    <dbReference type="NCBI Taxonomy" id="680118"/>
    <lineage>
        <taxon>Archaea</taxon>
        <taxon>Methanobacteriati</taxon>
        <taxon>Methanobacteriota</taxon>
        <taxon>Methanomada group</taxon>
        <taxon>Methanobacteria</taxon>
        <taxon>Methanobacteriales</taxon>
        <taxon>Methanobacteriaceae</taxon>
        <taxon>Methanothermobacter</taxon>
    </lineage>
</organism>
<evidence type="ECO:0000259" key="6">
    <source>
        <dbReference type="Pfam" id="PF02775"/>
    </source>
</evidence>